<evidence type="ECO:0000313" key="3">
    <source>
        <dbReference type="Proteomes" id="UP000618818"/>
    </source>
</evidence>
<feature type="region of interest" description="Disordered" evidence="1">
    <location>
        <begin position="61"/>
        <end position="86"/>
    </location>
</feature>
<gene>
    <name evidence="2" type="ORF">IEZ26_06605</name>
</gene>
<sequence>MLTALEHSERLVETLNFNVVDVAVNRRDHEIIFQGVLSVTDETMRLSEDGFRELARTHANAMSGKRLDDWRKRRGRGAMPMPPAAD</sequence>
<dbReference type="Proteomes" id="UP000618818">
    <property type="component" value="Unassembled WGS sequence"/>
</dbReference>
<evidence type="ECO:0000256" key="1">
    <source>
        <dbReference type="SAM" id="MobiDB-lite"/>
    </source>
</evidence>
<evidence type="ECO:0000313" key="2">
    <source>
        <dbReference type="EMBL" id="MBD3924286.1"/>
    </source>
</evidence>
<dbReference type="EMBL" id="JACXYZ010000001">
    <property type="protein sequence ID" value="MBD3924286.1"/>
    <property type="molecule type" value="Genomic_DNA"/>
</dbReference>
<name>A0ABR8N9K9_9ACTN</name>
<reference evidence="2 3" key="1">
    <citation type="submission" date="2020-09" db="EMBL/GenBank/DDBJ databases">
        <title>novel species in genus Nocardioides.</title>
        <authorList>
            <person name="Zhang G."/>
        </authorList>
    </citation>
    <scope>NUCLEOTIDE SEQUENCE [LARGE SCALE GENOMIC DNA]</scope>
    <source>
        <strain evidence="2 3">KCTC 39551</strain>
    </source>
</reference>
<comment type="caution">
    <text evidence="2">The sequence shown here is derived from an EMBL/GenBank/DDBJ whole genome shotgun (WGS) entry which is preliminary data.</text>
</comment>
<accession>A0ABR8N9K9</accession>
<dbReference type="RefSeq" id="WP_191194070.1">
    <property type="nucleotide sequence ID" value="NZ_JACXYZ010000001.1"/>
</dbReference>
<organism evidence="2 3">
    <name type="scientific">Nocardioides cavernae</name>
    <dbReference type="NCBI Taxonomy" id="1921566"/>
    <lineage>
        <taxon>Bacteria</taxon>
        <taxon>Bacillati</taxon>
        <taxon>Actinomycetota</taxon>
        <taxon>Actinomycetes</taxon>
        <taxon>Propionibacteriales</taxon>
        <taxon>Nocardioidaceae</taxon>
        <taxon>Nocardioides</taxon>
    </lineage>
</organism>
<keyword evidence="3" id="KW-1185">Reference proteome</keyword>
<protein>
    <submittedName>
        <fullName evidence="2">Uncharacterized protein</fullName>
    </submittedName>
</protein>
<proteinExistence type="predicted"/>